<dbReference type="Pfam" id="PF03372">
    <property type="entry name" value="Exo_endo_phos"/>
    <property type="match status" value="1"/>
</dbReference>
<keyword evidence="4" id="KW-1185">Reference proteome</keyword>
<keyword evidence="1" id="KW-0472">Membrane</keyword>
<evidence type="ECO:0000256" key="1">
    <source>
        <dbReference type="SAM" id="Phobius"/>
    </source>
</evidence>
<dbReference type="Gene3D" id="3.60.10.10">
    <property type="entry name" value="Endonuclease/exonuclease/phosphatase"/>
    <property type="match status" value="1"/>
</dbReference>
<dbReference type="InterPro" id="IPR005135">
    <property type="entry name" value="Endo/exonuclease/phosphatase"/>
</dbReference>
<dbReference type="AlphaFoldDB" id="A0A316FAF6"/>
<dbReference type="GO" id="GO:0003824">
    <property type="term" value="F:catalytic activity"/>
    <property type="evidence" value="ECO:0007669"/>
    <property type="project" value="InterPro"/>
</dbReference>
<evidence type="ECO:0000259" key="2">
    <source>
        <dbReference type="Pfam" id="PF03372"/>
    </source>
</evidence>
<comment type="caution">
    <text evidence="3">The sequence shown here is derived from an EMBL/GenBank/DDBJ whole genome shotgun (WGS) entry which is preliminary data.</text>
</comment>
<dbReference type="RefSeq" id="WP_239169928.1">
    <property type="nucleotide sequence ID" value="NZ_BONA01000031.1"/>
</dbReference>
<dbReference type="Proteomes" id="UP000245697">
    <property type="component" value="Unassembled WGS sequence"/>
</dbReference>
<keyword evidence="1" id="KW-0812">Transmembrane</keyword>
<protein>
    <submittedName>
        <fullName evidence="3">Vancomycin resistance protein VanJ</fullName>
    </submittedName>
</protein>
<keyword evidence="1" id="KW-1133">Transmembrane helix</keyword>
<feature type="transmembrane region" description="Helical" evidence="1">
    <location>
        <begin position="21"/>
        <end position="40"/>
    </location>
</feature>
<feature type="transmembrane region" description="Helical" evidence="1">
    <location>
        <begin position="73"/>
        <end position="92"/>
    </location>
</feature>
<dbReference type="EMBL" id="QGGR01000014">
    <property type="protein sequence ID" value="PWK42607.1"/>
    <property type="molecule type" value="Genomic_DNA"/>
</dbReference>
<dbReference type="SUPFAM" id="SSF56219">
    <property type="entry name" value="DNase I-like"/>
    <property type="match status" value="1"/>
</dbReference>
<accession>A0A316FAF6</accession>
<name>A0A316FAF6_9ACTN</name>
<evidence type="ECO:0000313" key="4">
    <source>
        <dbReference type="Proteomes" id="UP000245697"/>
    </source>
</evidence>
<proteinExistence type="predicted"/>
<gene>
    <name evidence="3" type="ORF">BC793_11451</name>
</gene>
<reference evidence="3 4" key="1">
    <citation type="submission" date="2018-05" db="EMBL/GenBank/DDBJ databases">
        <title>Genomic Encyclopedia of Archaeal and Bacterial Type Strains, Phase II (KMG-II): from individual species to whole genera.</title>
        <authorList>
            <person name="Goeker M."/>
        </authorList>
    </citation>
    <scope>NUCLEOTIDE SEQUENCE [LARGE SCALE GENOMIC DNA]</scope>
    <source>
        <strain evidence="3 4">DSM 45184</strain>
    </source>
</reference>
<dbReference type="InterPro" id="IPR036691">
    <property type="entry name" value="Endo/exonu/phosph_ase_sf"/>
</dbReference>
<feature type="domain" description="Endonuclease/exonuclease/phosphatase" evidence="2">
    <location>
        <begin position="105"/>
        <end position="306"/>
    </location>
</feature>
<evidence type="ECO:0000313" key="3">
    <source>
        <dbReference type="EMBL" id="PWK42607.1"/>
    </source>
</evidence>
<organism evidence="3 4">
    <name type="scientific">Actinoplanes xinjiangensis</name>
    <dbReference type="NCBI Taxonomy" id="512350"/>
    <lineage>
        <taxon>Bacteria</taxon>
        <taxon>Bacillati</taxon>
        <taxon>Actinomycetota</taxon>
        <taxon>Actinomycetes</taxon>
        <taxon>Micromonosporales</taxon>
        <taxon>Micromonosporaceae</taxon>
        <taxon>Actinoplanes</taxon>
    </lineage>
</organism>
<sequence length="315" mass="33427">MRIPDAVRNFRATGRDRSGRFVLAPIGGLVAVLLACSPVLPGGSLLPTFLPWLGLTVPILLLPALWRRSRPALLGALLPLAAWLAVFGGHLLPDGDAPHDLIAVQHNVSDENPDPAGTVRTLLEAEPDLVALEEITPEAAPAYAAAFPTAYAHHTVQGTVALWSRYPLIEAAPLDIRPADLGTDWNRGLRAVARTPHGDVAVYVAHLSSVRPGLTGLDTTRRDDSAAKLGAALGAERHERVILLGDLNATVADRGLNPVTTHLSTDGSDFAFTFPSALPIARIDHVLARSLTVTAVRTLPPTASDHIPVVARLRL</sequence>
<feature type="transmembrane region" description="Helical" evidence="1">
    <location>
        <begin position="46"/>
        <end position="66"/>
    </location>
</feature>